<dbReference type="PANTHER" id="PTHR23517">
    <property type="entry name" value="RESISTANCE PROTEIN MDTM, PUTATIVE-RELATED-RELATED"/>
    <property type="match status" value="1"/>
</dbReference>
<feature type="transmembrane region" description="Helical" evidence="7">
    <location>
        <begin position="165"/>
        <end position="187"/>
    </location>
</feature>
<dbReference type="PROSITE" id="PS50850">
    <property type="entry name" value="MFS"/>
    <property type="match status" value="1"/>
</dbReference>
<feature type="transmembrane region" description="Helical" evidence="7">
    <location>
        <begin position="270"/>
        <end position="289"/>
    </location>
</feature>
<keyword evidence="10" id="KW-1185">Reference proteome</keyword>
<feature type="transmembrane region" description="Helical" evidence="7">
    <location>
        <begin position="295"/>
        <end position="316"/>
    </location>
</feature>
<dbReference type="RefSeq" id="WP_376942809.1">
    <property type="nucleotide sequence ID" value="NZ_CP183182.1"/>
</dbReference>
<evidence type="ECO:0000256" key="7">
    <source>
        <dbReference type="SAM" id="Phobius"/>
    </source>
</evidence>
<accession>A0ABV6SJY0</accession>
<proteinExistence type="predicted"/>
<dbReference type="Gene3D" id="1.20.1250.20">
    <property type="entry name" value="MFS general substrate transporter like domains"/>
    <property type="match status" value="1"/>
</dbReference>
<evidence type="ECO:0000256" key="6">
    <source>
        <dbReference type="ARBA" id="ARBA00023136"/>
    </source>
</evidence>
<feature type="domain" description="Major facilitator superfamily (MFS) profile" evidence="8">
    <location>
        <begin position="1"/>
        <end position="395"/>
    </location>
</feature>
<keyword evidence="2" id="KW-0813">Transport</keyword>
<keyword evidence="6 7" id="KW-0472">Membrane</keyword>
<dbReference type="InterPro" id="IPR050171">
    <property type="entry name" value="MFS_Transporters"/>
</dbReference>
<comment type="caution">
    <text evidence="9">The sequence shown here is derived from an EMBL/GenBank/DDBJ whole genome shotgun (WGS) entry which is preliminary data.</text>
</comment>
<protein>
    <submittedName>
        <fullName evidence="9">MFS transporter</fullName>
    </submittedName>
</protein>
<dbReference type="SUPFAM" id="SSF103473">
    <property type="entry name" value="MFS general substrate transporter"/>
    <property type="match status" value="1"/>
</dbReference>
<feature type="transmembrane region" description="Helical" evidence="7">
    <location>
        <begin position="364"/>
        <end position="381"/>
    </location>
</feature>
<evidence type="ECO:0000313" key="10">
    <source>
        <dbReference type="Proteomes" id="UP001589891"/>
    </source>
</evidence>
<sequence length="395" mass="41554">MDSPKNKAVAYWTCIAYSSILMMSTNVASAVYPVYKSMSILNQFQITLVFAAYIFGLLPSLMISSWMRSGKGLRQTLLIALLAALLGVVIMGIGASFSFLIAGRLLQGISVGLSAGNLGAALVEYEPDGNHHRAALATGLSMTLGGGSAPMLGACFAQYTSHQLIAPYAFIFVLLLLLVPFVLMLPFSKEKQLKITFPKIPESVRPQFRSSAFAAFLTWTIPAMFLSVIPVVIANYLPSGNLLFPAAAAGLVLIVSGLSQAAMLRVSPKVNISIGSASLIVAAGLLIFAEHIGSPTLVMASAFVGGFGHGTTFLGATRSLNAVISGISQRPEVLLSYNFAIYLGVGLPVLCVGVLSSILTTSTAVSAFGGFVMLLSALLFLGNNRRLKPESATVF</sequence>
<dbReference type="InterPro" id="IPR011701">
    <property type="entry name" value="MFS"/>
</dbReference>
<dbReference type="PANTHER" id="PTHR23517:SF13">
    <property type="entry name" value="MAJOR FACILITATOR SUPERFAMILY MFS_1"/>
    <property type="match status" value="1"/>
</dbReference>
<name>A0ABV6SJY0_AZOPA</name>
<evidence type="ECO:0000259" key="8">
    <source>
        <dbReference type="PROSITE" id="PS50850"/>
    </source>
</evidence>
<reference evidence="9 10" key="1">
    <citation type="submission" date="2024-09" db="EMBL/GenBank/DDBJ databases">
        <authorList>
            <person name="Sun Q."/>
            <person name="Mori K."/>
        </authorList>
    </citation>
    <scope>NUCLEOTIDE SEQUENCE [LARGE SCALE GENOMIC DNA]</scope>
    <source>
        <strain evidence="9 10">NCAIM B.01794</strain>
    </source>
</reference>
<keyword evidence="5 7" id="KW-1133">Transmembrane helix</keyword>
<feature type="transmembrane region" description="Helical" evidence="7">
    <location>
        <begin position="242"/>
        <end position="263"/>
    </location>
</feature>
<gene>
    <name evidence="9" type="ORF">ACFFGX_03220</name>
</gene>
<keyword evidence="3" id="KW-1003">Cell membrane</keyword>
<feature type="transmembrane region" description="Helical" evidence="7">
    <location>
        <begin position="208"/>
        <end position="236"/>
    </location>
</feature>
<dbReference type="Pfam" id="PF07690">
    <property type="entry name" value="MFS_1"/>
    <property type="match status" value="1"/>
</dbReference>
<evidence type="ECO:0000313" key="9">
    <source>
        <dbReference type="EMBL" id="MFC0708645.1"/>
    </source>
</evidence>
<feature type="transmembrane region" description="Helical" evidence="7">
    <location>
        <begin position="76"/>
        <end position="99"/>
    </location>
</feature>
<dbReference type="InterPro" id="IPR036259">
    <property type="entry name" value="MFS_trans_sf"/>
</dbReference>
<dbReference type="InterPro" id="IPR020846">
    <property type="entry name" value="MFS_dom"/>
</dbReference>
<comment type="subcellular location">
    <subcellularLocation>
        <location evidence="1">Cell membrane</location>
        <topology evidence="1">Multi-pass membrane protein</topology>
    </subcellularLocation>
</comment>
<dbReference type="Proteomes" id="UP001589891">
    <property type="component" value="Unassembled WGS sequence"/>
</dbReference>
<evidence type="ECO:0000256" key="5">
    <source>
        <dbReference type="ARBA" id="ARBA00022989"/>
    </source>
</evidence>
<feature type="transmembrane region" description="Helical" evidence="7">
    <location>
        <begin position="9"/>
        <end position="32"/>
    </location>
</feature>
<evidence type="ECO:0000256" key="1">
    <source>
        <dbReference type="ARBA" id="ARBA00004651"/>
    </source>
</evidence>
<evidence type="ECO:0000256" key="3">
    <source>
        <dbReference type="ARBA" id="ARBA00022475"/>
    </source>
</evidence>
<keyword evidence="4 7" id="KW-0812">Transmembrane</keyword>
<evidence type="ECO:0000256" key="2">
    <source>
        <dbReference type="ARBA" id="ARBA00022448"/>
    </source>
</evidence>
<dbReference type="EMBL" id="JBHLSS010000022">
    <property type="protein sequence ID" value="MFC0708645.1"/>
    <property type="molecule type" value="Genomic_DNA"/>
</dbReference>
<feature type="transmembrane region" description="Helical" evidence="7">
    <location>
        <begin position="337"/>
        <end position="358"/>
    </location>
</feature>
<organism evidence="9 10">
    <name type="scientific">Azorhizophilus paspali</name>
    <name type="common">Azotobacter paspali</name>
    <dbReference type="NCBI Taxonomy" id="69963"/>
    <lineage>
        <taxon>Bacteria</taxon>
        <taxon>Pseudomonadati</taxon>
        <taxon>Pseudomonadota</taxon>
        <taxon>Gammaproteobacteria</taxon>
        <taxon>Pseudomonadales</taxon>
        <taxon>Pseudomonadaceae</taxon>
        <taxon>Azorhizophilus</taxon>
    </lineage>
</organism>
<evidence type="ECO:0000256" key="4">
    <source>
        <dbReference type="ARBA" id="ARBA00022692"/>
    </source>
</evidence>
<feature type="transmembrane region" description="Helical" evidence="7">
    <location>
        <begin position="44"/>
        <end position="64"/>
    </location>
</feature>